<dbReference type="Gene3D" id="3.40.190.10">
    <property type="entry name" value="Periplasmic binding protein-like II"/>
    <property type="match status" value="2"/>
</dbReference>
<dbReference type="CDD" id="cd08414">
    <property type="entry name" value="PBP2_LTTR_aromatics_like"/>
    <property type="match status" value="1"/>
</dbReference>
<dbReference type="EMBL" id="BAAAUX010000014">
    <property type="protein sequence ID" value="GAA2793387.1"/>
    <property type="molecule type" value="Genomic_DNA"/>
</dbReference>
<evidence type="ECO:0000313" key="6">
    <source>
        <dbReference type="EMBL" id="GAA2793387.1"/>
    </source>
</evidence>
<sequence>MAVDLHKLEHLVAVAEEGSFTRAAARLHLSQQALSTSVRALEREVGVELLDRGGNAVTARPAGQALIADARVLHGLARSAVQRARRIGRGETEVLRIGHTPAVTGDEITALLRQVHRTHPDLAPQVNQRYPHELTDQLLAGELDLGLCRAMAPAHGLTRSTLSEQRLHLAVSADHHLAGRDRVELGELAGELIVVWGHPGRSGYTDLLIDHCRRAGFEPRVHRNPIQGTPPVTAVLGTDQVAFVTASPGPAAGGQVRVLELHPPVFAPLHALWPHHTTCPARDAFLETAATPPAAAPEA</sequence>
<evidence type="ECO:0000256" key="2">
    <source>
        <dbReference type="ARBA" id="ARBA00023015"/>
    </source>
</evidence>
<dbReference type="PRINTS" id="PR00039">
    <property type="entry name" value="HTHLYSR"/>
</dbReference>
<accession>A0ABN3VET7</accession>
<keyword evidence="3" id="KW-0238">DNA-binding</keyword>
<dbReference type="PANTHER" id="PTHR30346:SF17">
    <property type="entry name" value="LYSR FAMILY TRANSCRIPTIONAL REGULATOR"/>
    <property type="match status" value="1"/>
</dbReference>
<dbReference type="Gene3D" id="1.10.10.10">
    <property type="entry name" value="Winged helix-like DNA-binding domain superfamily/Winged helix DNA-binding domain"/>
    <property type="match status" value="1"/>
</dbReference>
<evidence type="ECO:0000256" key="1">
    <source>
        <dbReference type="ARBA" id="ARBA00009437"/>
    </source>
</evidence>
<name>A0ABN3VET7_9PSEU</name>
<evidence type="ECO:0000313" key="7">
    <source>
        <dbReference type="Proteomes" id="UP001500979"/>
    </source>
</evidence>
<dbReference type="Proteomes" id="UP001500979">
    <property type="component" value="Unassembled WGS sequence"/>
</dbReference>
<dbReference type="InterPro" id="IPR036388">
    <property type="entry name" value="WH-like_DNA-bd_sf"/>
</dbReference>
<organism evidence="6 7">
    <name type="scientific">Saccharopolyspora taberi</name>
    <dbReference type="NCBI Taxonomy" id="60895"/>
    <lineage>
        <taxon>Bacteria</taxon>
        <taxon>Bacillati</taxon>
        <taxon>Actinomycetota</taxon>
        <taxon>Actinomycetes</taxon>
        <taxon>Pseudonocardiales</taxon>
        <taxon>Pseudonocardiaceae</taxon>
        <taxon>Saccharopolyspora</taxon>
    </lineage>
</organism>
<comment type="caution">
    <text evidence="6">The sequence shown here is derived from an EMBL/GenBank/DDBJ whole genome shotgun (WGS) entry which is preliminary data.</text>
</comment>
<comment type="similarity">
    <text evidence="1">Belongs to the LysR transcriptional regulatory family.</text>
</comment>
<dbReference type="InterPro" id="IPR000847">
    <property type="entry name" value="LysR_HTH_N"/>
</dbReference>
<dbReference type="Pfam" id="PF03466">
    <property type="entry name" value="LysR_substrate"/>
    <property type="match status" value="1"/>
</dbReference>
<feature type="domain" description="HTH lysR-type" evidence="5">
    <location>
        <begin position="3"/>
        <end position="58"/>
    </location>
</feature>
<dbReference type="InterPro" id="IPR005119">
    <property type="entry name" value="LysR_subst-bd"/>
</dbReference>
<proteinExistence type="inferred from homology"/>
<evidence type="ECO:0000259" key="5">
    <source>
        <dbReference type="PROSITE" id="PS50931"/>
    </source>
</evidence>
<reference evidence="6 7" key="1">
    <citation type="journal article" date="2019" name="Int. J. Syst. Evol. Microbiol.">
        <title>The Global Catalogue of Microorganisms (GCM) 10K type strain sequencing project: providing services to taxonomists for standard genome sequencing and annotation.</title>
        <authorList>
            <consortium name="The Broad Institute Genomics Platform"/>
            <consortium name="The Broad Institute Genome Sequencing Center for Infectious Disease"/>
            <person name="Wu L."/>
            <person name="Ma J."/>
        </authorList>
    </citation>
    <scope>NUCLEOTIDE SEQUENCE [LARGE SCALE GENOMIC DNA]</scope>
    <source>
        <strain evidence="6 7">JCM 9383</strain>
    </source>
</reference>
<dbReference type="SUPFAM" id="SSF46785">
    <property type="entry name" value="Winged helix' DNA-binding domain"/>
    <property type="match status" value="1"/>
</dbReference>
<gene>
    <name evidence="6" type="ORF">GCM10010470_30330</name>
</gene>
<keyword evidence="7" id="KW-1185">Reference proteome</keyword>
<dbReference type="Pfam" id="PF00126">
    <property type="entry name" value="HTH_1"/>
    <property type="match status" value="1"/>
</dbReference>
<keyword evidence="4" id="KW-0804">Transcription</keyword>
<dbReference type="PANTHER" id="PTHR30346">
    <property type="entry name" value="TRANSCRIPTIONAL DUAL REGULATOR HCAR-RELATED"/>
    <property type="match status" value="1"/>
</dbReference>
<evidence type="ECO:0000256" key="3">
    <source>
        <dbReference type="ARBA" id="ARBA00023125"/>
    </source>
</evidence>
<protein>
    <submittedName>
        <fullName evidence="6">LysR family transcriptional regulator</fullName>
    </submittedName>
</protein>
<dbReference type="PROSITE" id="PS50931">
    <property type="entry name" value="HTH_LYSR"/>
    <property type="match status" value="1"/>
</dbReference>
<dbReference type="RefSeq" id="WP_344680307.1">
    <property type="nucleotide sequence ID" value="NZ_BAAAUX010000014.1"/>
</dbReference>
<dbReference type="SUPFAM" id="SSF53850">
    <property type="entry name" value="Periplasmic binding protein-like II"/>
    <property type="match status" value="1"/>
</dbReference>
<keyword evidence="2" id="KW-0805">Transcription regulation</keyword>
<evidence type="ECO:0000256" key="4">
    <source>
        <dbReference type="ARBA" id="ARBA00023163"/>
    </source>
</evidence>
<dbReference type="InterPro" id="IPR036390">
    <property type="entry name" value="WH_DNA-bd_sf"/>
</dbReference>